<proteinExistence type="inferred from homology"/>
<dbReference type="EMBL" id="JAYFSI010000005">
    <property type="protein sequence ID" value="MEA5362556.1"/>
    <property type="molecule type" value="Genomic_DNA"/>
</dbReference>
<evidence type="ECO:0000256" key="1">
    <source>
        <dbReference type="ARBA" id="ARBA00005820"/>
    </source>
</evidence>
<feature type="domain" description="OmpR/PhoB-type" evidence="8">
    <location>
        <begin position="1"/>
        <end position="100"/>
    </location>
</feature>
<dbReference type="InterPro" id="IPR051677">
    <property type="entry name" value="AfsR-DnrI-RedD_regulator"/>
</dbReference>
<keyword evidence="4" id="KW-0804">Transcription</keyword>
<dbReference type="InterPro" id="IPR001867">
    <property type="entry name" value="OmpR/PhoB-type_DNA-bd"/>
</dbReference>
<dbReference type="Gene3D" id="1.10.10.10">
    <property type="entry name" value="Winged helix-like DNA-binding domain superfamily/Winged helix DNA-binding domain"/>
    <property type="match status" value="1"/>
</dbReference>
<gene>
    <name evidence="9" type="ORF">VA596_23675</name>
</gene>
<evidence type="ECO:0000256" key="2">
    <source>
        <dbReference type="ARBA" id="ARBA00023015"/>
    </source>
</evidence>
<evidence type="ECO:0000256" key="6">
    <source>
        <dbReference type="PROSITE-ProRule" id="PRU01091"/>
    </source>
</evidence>
<dbReference type="Proteomes" id="UP001304298">
    <property type="component" value="Unassembled WGS sequence"/>
</dbReference>
<evidence type="ECO:0000256" key="7">
    <source>
        <dbReference type="SAM" id="MobiDB-lite"/>
    </source>
</evidence>
<dbReference type="PROSITE" id="PS50005">
    <property type="entry name" value="TPR"/>
    <property type="match status" value="1"/>
</dbReference>
<dbReference type="Gene3D" id="3.40.50.300">
    <property type="entry name" value="P-loop containing nucleotide triphosphate hydrolases"/>
    <property type="match status" value="1"/>
</dbReference>
<dbReference type="Gene3D" id="1.25.40.10">
    <property type="entry name" value="Tetratricopeptide repeat domain"/>
    <property type="match status" value="2"/>
</dbReference>
<dbReference type="RefSeq" id="WP_323330115.1">
    <property type="nucleotide sequence ID" value="NZ_JAYFSI010000005.1"/>
</dbReference>
<evidence type="ECO:0000256" key="3">
    <source>
        <dbReference type="ARBA" id="ARBA00023125"/>
    </source>
</evidence>
<evidence type="ECO:0000313" key="9">
    <source>
        <dbReference type="EMBL" id="MEA5362556.1"/>
    </source>
</evidence>
<dbReference type="SUPFAM" id="SSF52540">
    <property type="entry name" value="P-loop containing nucleoside triphosphate hydrolases"/>
    <property type="match status" value="1"/>
</dbReference>
<comment type="caution">
    <text evidence="9">The sequence shown here is derived from an EMBL/GenBank/DDBJ whole genome shotgun (WGS) entry which is preliminary data.</text>
</comment>
<dbReference type="SUPFAM" id="SSF46894">
    <property type="entry name" value="C-terminal effector domain of the bipartite response regulators"/>
    <property type="match status" value="1"/>
</dbReference>
<keyword evidence="3 6" id="KW-0238">DNA-binding</keyword>
<comment type="similarity">
    <text evidence="1">Belongs to the AfsR/DnrI/RedD regulatory family.</text>
</comment>
<dbReference type="Pfam" id="PF00486">
    <property type="entry name" value="Trans_reg_C"/>
    <property type="match status" value="1"/>
</dbReference>
<dbReference type="InterPro" id="IPR027417">
    <property type="entry name" value="P-loop_NTPase"/>
</dbReference>
<feature type="compositionally biased region" description="Basic residues" evidence="7">
    <location>
        <begin position="286"/>
        <end position="295"/>
    </location>
</feature>
<evidence type="ECO:0000256" key="4">
    <source>
        <dbReference type="ARBA" id="ARBA00023163"/>
    </source>
</evidence>
<dbReference type="InterPro" id="IPR019734">
    <property type="entry name" value="TPR_rpt"/>
</dbReference>
<dbReference type="Pfam" id="PF03704">
    <property type="entry name" value="BTAD"/>
    <property type="match status" value="1"/>
</dbReference>
<protein>
    <submittedName>
        <fullName evidence="9">BTAD domain-containing putative transcriptional regulator</fullName>
    </submittedName>
</protein>
<evidence type="ECO:0000259" key="8">
    <source>
        <dbReference type="PROSITE" id="PS51755"/>
    </source>
</evidence>
<keyword evidence="5" id="KW-0802">TPR repeat</keyword>
<feature type="repeat" description="TPR" evidence="5">
    <location>
        <begin position="888"/>
        <end position="921"/>
    </location>
</feature>
<dbReference type="InterPro" id="IPR016032">
    <property type="entry name" value="Sig_transdc_resp-reg_C-effctor"/>
</dbReference>
<name>A0ABU5RBG6_9PSEU</name>
<evidence type="ECO:0000256" key="5">
    <source>
        <dbReference type="PROSITE-ProRule" id="PRU00339"/>
    </source>
</evidence>
<dbReference type="SMART" id="SM00862">
    <property type="entry name" value="Trans_reg_C"/>
    <property type="match status" value="1"/>
</dbReference>
<keyword evidence="2" id="KW-0805">Transcription regulation</keyword>
<feature type="region of interest" description="Disordered" evidence="7">
    <location>
        <begin position="248"/>
        <end position="295"/>
    </location>
</feature>
<reference evidence="9 10" key="1">
    <citation type="submission" date="2023-12" db="EMBL/GenBank/DDBJ databases">
        <title>Amycolatopsis sp. V23-08.</title>
        <authorList>
            <person name="Somphong A."/>
        </authorList>
    </citation>
    <scope>NUCLEOTIDE SEQUENCE [LARGE SCALE GENOMIC DNA]</scope>
    <source>
        <strain evidence="9 10">V23-08</strain>
    </source>
</reference>
<dbReference type="PANTHER" id="PTHR35807">
    <property type="entry name" value="TRANSCRIPTIONAL REGULATOR REDD-RELATED"/>
    <property type="match status" value="1"/>
</dbReference>
<dbReference type="SUPFAM" id="SSF48452">
    <property type="entry name" value="TPR-like"/>
    <property type="match status" value="2"/>
</dbReference>
<organism evidence="9 10">
    <name type="scientific">Amycolatopsis heterodermiae</name>
    <dbReference type="NCBI Taxonomy" id="3110235"/>
    <lineage>
        <taxon>Bacteria</taxon>
        <taxon>Bacillati</taxon>
        <taxon>Actinomycetota</taxon>
        <taxon>Actinomycetes</taxon>
        <taxon>Pseudonocardiales</taxon>
        <taxon>Pseudonocardiaceae</taxon>
        <taxon>Amycolatopsis</taxon>
    </lineage>
</organism>
<dbReference type="PANTHER" id="PTHR35807:SF1">
    <property type="entry name" value="TRANSCRIPTIONAL REGULATOR REDD"/>
    <property type="match status" value="1"/>
</dbReference>
<dbReference type="InterPro" id="IPR011990">
    <property type="entry name" value="TPR-like_helical_dom_sf"/>
</dbReference>
<dbReference type="InterPro" id="IPR036388">
    <property type="entry name" value="WH-like_DNA-bd_sf"/>
</dbReference>
<dbReference type="SMART" id="SM00028">
    <property type="entry name" value="TPR"/>
    <property type="match status" value="3"/>
</dbReference>
<sequence length="952" mass="104483">MLSNHGLDFQLLGPVAVDLQGQALPLGGPKQRAVLVALLLRANNVVPTSQLLQLVWSDVPNSAESNLRTYLTRLRRLLRVPGEEQSRLLTQQGGHLVVVHDGELDVTGFEELARKGEKAGDDSVARQHFERALGVWRGKALDNVPLGPPLAAEAARLEARREHVHEQYLQARLALGEHGELLPELRALVLCHPLRERLTCMLMVALHRSGQRAEALNVFRQARTRLVEELGVEPGAELRDLHQSLLADEDPDQGVPAPAKGLVAHAEPGQSDPARSGGVPGPGGHGRPHRFRLPRPARKAVLIRPGVPLPRRGLDRPAQVPVDLATFTGRTAELAQLVGPQPAPAPHQYLITAVDGMAGVGKTTLVVHAAHQLMASYPDGHLYLDLHGFTSGVEPLTPHEALDRMLRALDVPAGEVPAGTEERASLYRSLLASRRMLVVLDNAHDEAQVGPLLPGAGDHRTLITSRKRLTGLPQVQSLSLEVPPLTEAIALFLRLSTANRLPGEPPELIEEIVELCGRLPLALRIAAARLSHRPSWNLRYLRERLADERLRLGELRTGDHGVLTAFARSITDLGPEDQRMLTVLGLLPGSGIELHAAAALAGLSVSAADRRLEELVDAHVLRHTAPGRYEFHPLMHTLVAERARTAEPSGVRGALRRVLDYYLHTADAAGRLIHWERPHKELGPPDPPVTPLAFGDADEALAWFDGAEPTLLHLIRLAEENDLLTHAWQISVRLQGFFDTRQRWADGIAAYEVALRAVRRLGDRFTECELLLGVAFGWTQLGQHRKAIAHYASALSLCRKIGHHCAEAFSAMGLAEVYGRQHRPDEAIRYHQSALDVYHRVEDIHGFLVALDYLGSAYREHGVHVTAIERYRQAAEDSERAGNDPDVLRYLIHLGETHRILGRHDEAVEIIMRALDLHTTTGDRRVLSYARAVLGMPKTIGDAVLAGPLGAR</sequence>
<feature type="DNA-binding region" description="OmpR/PhoB-type" evidence="6">
    <location>
        <begin position="1"/>
        <end position="100"/>
    </location>
</feature>
<evidence type="ECO:0000313" key="10">
    <source>
        <dbReference type="Proteomes" id="UP001304298"/>
    </source>
</evidence>
<keyword evidence="10" id="KW-1185">Reference proteome</keyword>
<dbReference type="Pfam" id="PF13424">
    <property type="entry name" value="TPR_12"/>
    <property type="match status" value="2"/>
</dbReference>
<dbReference type="SMART" id="SM01043">
    <property type="entry name" value="BTAD"/>
    <property type="match status" value="1"/>
</dbReference>
<dbReference type="CDD" id="cd15831">
    <property type="entry name" value="BTAD"/>
    <property type="match status" value="1"/>
</dbReference>
<dbReference type="PROSITE" id="PS51755">
    <property type="entry name" value="OMPR_PHOB"/>
    <property type="match status" value="1"/>
</dbReference>
<accession>A0ABU5RBG6</accession>
<dbReference type="InterPro" id="IPR005158">
    <property type="entry name" value="BTAD"/>
</dbReference>
<dbReference type="PRINTS" id="PR00364">
    <property type="entry name" value="DISEASERSIST"/>
</dbReference>